<evidence type="ECO:0000256" key="1">
    <source>
        <dbReference type="SAM" id="Coils"/>
    </source>
</evidence>
<feature type="compositionally biased region" description="Basic and acidic residues" evidence="2">
    <location>
        <begin position="86"/>
        <end position="105"/>
    </location>
</feature>
<keyword evidence="5" id="KW-1185">Reference proteome</keyword>
<dbReference type="Proteomes" id="UP000320314">
    <property type="component" value="Unassembled WGS sequence"/>
</dbReference>
<evidence type="ECO:0000313" key="4">
    <source>
        <dbReference type="EMBL" id="TPW26008.1"/>
    </source>
</evidence>
<dbReference type="EMBL" id="VHLH01000039">
    <property type="protein sequence ID" value="TPW26008.1"/>
    <property type="molecule type" value="Genomic_DNA"/>
</dbReference>
<gene>
    <name evidence="4" type="ORF">FJU11_16460</name>
</gene>
<protein>
    <submittedName>
        <fullName evidence="4">DUF2312 domain-containing protein</fullName>
    </submittedName>
</protein>
<sequence>MSNLAGDHLRSFIERIERLEEEIRDLNSDKSDIYKEAKGQGFDAKIMRKVVAARKLDPSERDENDALFDTYMHALGHGSHAGVPVHSREETPGHDAETGEIKESDPDSTSGLHSSAAHEPDESAAPISTGPHLSAVPGGEPSVPTPDADGAKMASGFSACQAGSGEMPKTESIQSEDAATNQPETATKSGVGPLPGETVAEGPHKAVTSQGGENHAPQFENPRCQTPDACQYAHSYNTCHECIMAWAQRPKDEQSRLWQEAKAKAVPA</sequence>
<feature type="domain" description="GapR-like DNA-binding" evidence="3">
    <location>
        <begin position="6"/>
        <end position="76"/>
    </location>
</feature>
<feature type="coiled-coil region" evidence="1">
    <location>
        <begin position="9"/>
        <end position="36"/>
    </location>
</feature>
<dbReference type="AlphaFoldDB" id="A0A506TXU1"/>
<organism evidence="4 5">
    <name type="scientific">Pararhizobium mangrovi</name>
    <dbReference type="NCBI Taxonomy" id="2590452"/>
    <lineage>
        <taxon>Bacteria</taxon>
        <taxon>Pseudomonadati</taxon>
        <taxon>Pseudomonadota</taxon>
        <taxon>Alphaproteobacteria</taxon>
        <taxon>Hyphomicrobiales</taxon>
        <taxon>Rhizobiaceae</taxon>
        <taxon>Rhizobium/Agrobacterium group</taxon>
        <taxon>Pararhizobium</taxon>
    </lineage>
</organism>
<dbReference type="NCBIfam" id="NF010247">
    <property type="entry name" value="PRK13694.1"/>
    <property type="match status" value="1"/>
</dbReference>
<dbReference type="GO" id="GO:0003677">
    <property type="term" value="F:DNA binding"/>
    <property type="evidence" value="ECO:0007669"/>
    <property type="project" value="InterPro"/>
</dbReference>
<feature type="compositionally biased region" description="Polar residues" evidence="2">
    <location>
        <begin position="171"/>
        <end position="188"/>
    </location>
</feature>
<keyword evidence="1" id="KW-0175">Coiled coil</keyword>
<dbReference type="Pfam" id="PF10073">
    <property type="entry name" value="GapR_DNA-bd"/>
    <property type="match status" value="1"/>
</dbReference>
<name>A0A506TXU1_9HYPH</name>
<dbReference type="InterPro" id="IPR046367">
    <property type="entry name" value="GapR-like_DNA-bd"/>
</dbReference>
<accession>A0A506TXU1</accession>
<evidence type="ECO:0000313" key="5">
    <source>
        <dbReference type="Proteomes" id="UP000320314"/>
    </source>
</evidence>
<dbReference type="OrthoDB" id="9813793at2"/>
<reference evidence="4 5" key="1">
    <citation type="submission" date="2019-06" db="EMBL/GenBank/DDBJ databases">
        <authorList>
            <person name="Li M."/>
        </authorList>
    </citation>
    <scope>NUCLEOTIDE SEQUENCE [LARGE SCALE GENOMIC DNA]</scope>
    <source>
        <strain evidence="4 5">BGMRC6574</strain>
    </source>
</reference>
<evidence type="ECO:0000256" key="2">
    <source>
        <dbReference type="SAM" id="MobiDB-lite"/>
    </source>
</evidence>
<feature type="region of interest" description="Disordered" evidence="2">
    <location>
        <begin position="78"/>
        <end position="220"/>
    </location>
</feature>
<comment type="caution">
    <text evidence="4">The sequence shown here is derived from an EMBL/GenBank/DDBJ whole genome shotgun (WGS) entry which is preliminary data.</text>
</comment>
<evidence type="ECO:0000259" key="3">
    <source>
        <dbReference type="Pfam" id="PF10073"/>
    </source>
</evidence>
<proteinExistence type="predicted"/>